<comment type="caution">
    <text evidence="2">The sequence shown here is derived from an EMBL/GenBank/DDBJ whole genome shotgun (WGS) entry which is preliminary data.</text>
</comment>
<accession>A0A4C1TVA0</accession>
<dbReference type="Proteomes" id="UP000299102">
    <property type="component" value="Unassembled WGS sequence"/>
</dbReference>
<sequence>MDSCYSQKRFCPYSTFKVCQLHFTEDQIRRTAEAYDERTGRKIVAPLKRLYLKDGAIPCVFKNIPKYLSNPIHSRESRDQRLERLENEQLELALSESIGTGVGVTNNRTGIGTWCTKLHKLNFNAILQKVLEFKHKVGGHHRLWTLATAVRNRESPVRCRLRIKIEDICRRGKGYWAGELAGRTRCVGHSVALRYNSAISKSKSSDRERYPIARVGRVPALSDTNAPSRKLDVITIDLRRGGSVVKSAASSRKVAGPNPDHGRID</sequence>
<organism evidence="2 3">
    <name type="scientific">Eumeta variegata</name>
    <name type="common">Bagworm moth</name>
    <name type="synonym">Eumeta japonica</name>
    <dbReference type="NCBI Taxonomy" id="151549"/>
    <lineage>
        <taxon>Eukaryota</taxon>
        <taxon>Metazoa</taxon>
        <taxon>Ecdysozoa</taxon>
        <taxon>Arthropoda</taxon>
        <taxon>Hexapoda</taxon>
        <taxon>Insecta</taxon>
        <taxon>Pterygota</taxon>
        <taxon>Neoptera</taxon>
        <taxon>Endopterygota</taxon>
        <taxon>Lepidoptera</taxon>
        <taxon>Glossata</taxon>
        <taxon>Ditrysia</taxon>
        <taxon>Tineoidea</taxon>
        <taxon>Psychidae</taxon>
        <taxon>Oiketicinae</taxon>
        <taxon>Eumeta</taxon>
    </lineage>
</organism>
<dbReference type="AlphaFoldDB" id="A0A4C1TVA0"/>
<protein>
    <recommendedName>
        <fullName evidence="4">THAP-type domain-containing protein</fullName>
    </recommendedName>
</protein>
<evidence type="ECO:0000313" key="3">
    <source>
        <dbReference type="Proteomes" id="UP000299102"/>
    </source>
</evidence>
<proteinExistence type="predicted"/>
<feature type="region of interest" description="Disordered" evidence="1">
    <location>
        <begin position="242"/>
        <end position="265"/>
    </location>
</feature>
<keyword evidence="3" id="KW-1185">Reference proteome</keyword>
<feature type="compositionally biased region" description="Low complexity" evidence="1">
    <location>
        <begin position="242"/>
        <end position="256"/>
    </location>
</feature>
<evidence type="ECO:0000313" key="2">
    <source>
        <dbReference type="EMBL" id="GBP17955.1"/>
    </source>
</evidence>
<evidence type="ECO:0000256" key="1">
    <source>
        <dbReference type="SAM" id="MobiDB-lite"/>
    </source>
</evidence>
<dbReference type="EMBL" id="BGZK01000092">
    <property type="protein sequence ID" value="GBP17955.1"/>
    <property type="molecule type" value="Genomic_DNA"/>
</dbReference>
<name>A0A4C1TVA0_EUMVA</name>
<gene>
    <name evidence="2" type="ORF">EVAR_16897_1</name>
</gene>
<reference evidence="2 3" key="1">
    <citation type="journal article" date="2019" name="Commun. Biol.">
        <title>The bagworm genome reveals a unique fibroin gene that provides high tensile strength.</title>
        <authorList>
            <person name="Kono N."/>
            <person name="Nakamura H."/>
            <person name="Ohtoshi R."/>
            <person name="Tomita M."/>
            <person name="Numata K."/>
            <person name="Arakawa K."/>
        </authorList>
    </citation>
    <scope>NUCLEOTIDE SEQUENCE [LARGE SCALE GENOMIC DNA]</scope>
</reference>
<dbReference type="OrthoDB" id="6430453at2759"/>
<evidence type="ECO:0008006" key="4">
    <source>
        <dbReference type="Google" id="ProtNLM"/>
    </source>
</evidence>